<reference evidence="4 5" key="2">
    <citation type="journal article" date="2017" name="Front. Plant Sci.">
        <title>Gene Classification and Mining of Molecular Markers Useful in Red Clover (Trifolium pratense) Breeding.</title>
        <authorList>
            <person name="Istvanek J."/>
            <person name="Dluhosova J."/>
            <person name="Dluhos P."/>
            <person name="Patkova L."/>
            <person name="Nedelnik J."/>
            <person name="Repkova J."/>
        </authorList>
    </citation>
    <scope>NUCLEOTIDE SEQUENCE [LARGE SCALE GENOMIC DNA]</scope>
    <source>
        <strain evidence="5">cv. Tatra</strain>
        <tissue evidence="4">Young leaves</tissue>
    </source>
</reference>
<dbReference type="InterPro" id="IPR013103">
    <property type="entry name" value="RVT_2"/>
</dbReference>
<evidence type="ECO:0000313" key="4">
    <source>
        <dbReference type="EMBL" id="PNY00469.1"/>
    </source>
</evidence>
<accession>A0A2K3NBQ9</accession>
<feature type="domain" description="Reverse transcriptase Ty1/copia-type" evidence="2">
    <location>
        <begin position="296"/>
        <end position="536"/>
    </location>
</feature>
<evidence type="ECO:0000259" key="3">
    <source>
        <dbReference type="Pfam" id="PF25597"/>
    </source>
</evidence>
<dbReference type="EMBL" id="ASHM01018955">
    <property type="protein sequence ID" value="PNY00469.1"/>
    <property type="molecule type" value="Genomic_DNA"/>
</dbReference>
<evidence type="ECO:0000256" key="1">
    <source>
        <dbReference type="SAM" id="MobiDB-lite"/>
    </source>
</evidence>
<dbReference type="Pfam" id="PF07727">
    <property type="entry name" value="RVT_2"/>
    <property type="match status" value="1"/>
</dbReference>
<dbReference type="CDD" id="cd09272">
    <property type="entry name" value="RNase_HI_RT_Ty1"/>
    <property type="match status" value="1"/>
</dbReference>
<organism evidence="4 5">
    <name type="scientific">Trifolium pratense</name>
    <name type="common">Red clover</name>
    <dbReference type="NCBI Taxonomy" id="57577"/>
    <lineage>
        <taxon>Eukaryota</taxon>
        <taxon>Viridiplantae</taxon>
        <taxon>Streptophyta</taxon>
        <taxon>Embryophyta</taxon>
        <taxon>Tracheophyta</taxon>
        <taxon>Spermatophyta</taxon>
        <taxon>Magnoliopsida</taxon>
        <taxon>eudicotyledons</taxon>
        <taxon>Gunneridae</taxon>
        <taxon>Pentapetalae</taxon>
        <taxon>rosids</taxon>
        <taxon>fabids</taxon>
        <taxon>Fabales</taxon>
        <taxon>Fabaceae</taxon>
        <taxon>Papilionoideae</taxon>
        <taxon>50 kb inversion clade</taxon>
        <taxon>NPAAA clade</taxon>
        <taxon>Hologalegina</taxon>
        <taxon>IRL clade</taxon>
        <taxon>Trifolieae</taxon>
        <taxon>Trifolium</taxon>
    </lineage>
</organism>
<comment type="caution">
    <text evidence="4">The sequence shown here is derived from an EMBL/GenBank/DDBJ whole genome shotgun (WGS) entry which is preliminary data.</text>
</comment>
<gene>
    <name evidence="4" type="ORF">L195_g023749</name>
</gene>
<dbReference type="AlphaFoldDB" id="A0A2K3NBQ9"/>
<feature type="region of interest" description="Disordered" evidence="1">
    <location>
        <begin position="159"/>
        <end position="212"/>
    </location>
</feature>
<feature type="domain" description="Retroviral polymerase SH3-like" evidence="3">
    <location>
        <begin position="45"/>
        <end position="105"/>
    </location>
</feature>
<name>A0A2K3NBQ9_TRIPR</name>
<dbReference type="PANTHER" id="PTHR11439">
    <property type="entry name" value="GAG-POL-RELATED RETROTRANSPOSON"/>
    <property type="match status" value="1"/>
</dbReference>
<evidence type="ECO:0000259" key="2">
    <source>
        <dbReference type="Pfam" id="PF07727"/>
    </source>
</evidence>
<dbReference type="ExpressionAtlas" id="A0A2K3NBQ9">
    <property type="expression patterns" value="baseline"/>
</dbReference>
<evidence type="ECO:0000313" key="5">
    <source>
        <dbReference type="Proteomes" id="UP000236291"/>
    </source>
</evidence>
<dbReference type="SUPFAM" id="SSF56672">
    <property type="entry name" value="DNA/RNA polymerases"/>
    <property type="match status" value="1"/>
</dbReference>
<dbReference type="PANTHER" id="PTHR11439:SF498">
    <property type="entry name" value="DNAK FAMILY PROTEIN"/>
    <property type="match status" value="1"/>
</dbReference>
<proteinExistence type="predicted"/>
<dbReference type="Pfam" id="PF25597">
    <property type="entry name" value="SH3_retrovirus"/>
    <property type="match status" value="1"/>
</dbReference>
<dbReference type="Proteomes" id="UP000236291">
    <property type="component" value="Unassembled WGS sequence"/>
</dbReference>
<reference evidence="4 5" key="1">
    <citation type="journal article" date="2014" name="Am. J. Bot.">
        <title>Genome assembly and annotation for red clover (Trifolium pratense; Fabaceae).</title>
        <authorList>
            <person name="Istvanek J."/>
            <person name="Jaros M."/>
            <person name="Krenek A."/>
            <person name="Repkova J."/>
        </authorList>
    </citation>
    <scope>NUCLEOTIDE SEQUENCE [LARGE SCALE GENOMIC DNA]</scope>
    <source>
        <strain evidence="5">cv. Tatra</strain>
        <tissue evidence="4">Young leaves</tissue>
    </source>
</reference>
<sequence>MWNFCVQHAVHVINRIPSPLLKSKTPYELLFKLSPTLLHLKVFGCLSFATTLQAHRTKFDSRARKCVFIGYKDGTKGYILYDLHSHNIFLSRNVVFYEHVLPFKSVPGPTSSHNSPTFPLYDDPLDISHNPCVDTFPLSTGSLDNVSLNPALTPPLVPTLDSSPLTPPINTATPAPPSFDSAHSAADQPSPNLDSVPVPSEPSIPLPTRVSTRVTRPPSYLQDYHCNIKSGCTNQVSSNIVHPLSSVLSYNTCSPAYKLFCCSISSTIEPTTYNQASKFDCWKKAMDAEITALELNKTWTVVDLPCGKVPIGCKWVYKIKYHANGTIERYKARLVAKGYTQMEGVDYFDTFSPVAKMTTVRVLLAVAAVRGWHLEQLDVNNAFLHGDLHEEVYMSLPPGYDATPSKVCKLNKSLYGLKQASRQWYSKLSAALISLGYQASQADHSLYVKSHGTSFTALLVYVDDIVLAGTSIEEIKSVKLFLDQQFKIKDLGPLRFFLGLEIARSSSGIFLNQRKYTLELLEDTGFLGSKPATVPLDPHTKLSATDGVPFDDPSGYRRLIGRLLYLTHTRPDISFAVQHLSQYVSTPLVPHYQAATRILRYLKSCPAKGVLFSSHSPLQLHGFADSDWACCPNTRRSVTGYCVLLGSSLISWKSKKQNTVSRSSTEAEYRALASLTCELQWLQYLFQDLHITFPQSASVYCDNKSAIYLAHNPTFHERSKHIELDCHIIREKLQSKLIHLLSVPSKSQLADVFTKPLHSPAFSSMLSKLGLCSIHHPT</sequence>
<dbReference type="InterPro" id="IPR043502">
    <property type="entry name" value="DNA/RNA_pol_sf"/>
</dbReference>
<dbReference type="InterPro" id="IPR057670">
    <property type="entry name" value="SH3_retrovirus"/>
</dbReference>
<protein>
    <submittedName>
        <fullName evidence="4">Retrovirus-related Pol polyprotein from transposon TNT 1-94</fullName>
    </submittedName>
</protein>